<dbReference type="Gene3D" id="3.40.1080.10">
    <property type="entry name" value="Glutaconate Coenzyme A-transferase"/>
    <property type="match status" value="1"/>
</dbReference>
<evidence type="ECO:0000259" key="3">
    <source>
        <dbReference type="Pfam" id="PF02550"/>
    </source>
</evidence>
<dbReference type="RefSeq" id="WP_046499622.1">
    <property type="nucleotide sequence ID" value="NZ_CGIH01000046.1"/>
</dbReference>
<keyword evidence="5" id="KW-0378">Hydrolase</keyword>
<dbReference type="InterPro" id="IPR037171">
    <property type="entry name" value="NagB/RpiA_transferase-like"/>
</dbReference>
<dbReference type="GO" id="GO:0008775">
    <property type="term" value="F:acetate CoA-transferase activity"/>
    <property type="evidence" value="ECO:0007669"/>
    <property type="project" value="InterPro"/>
</dbReference>
<dbReference type="InterPro" id="IPR038460">
    <property type="entry name" value="AcetylCoA_hyd_C_sf"/>
</dbReference>
<dbReference type="InterPro" id="IPR046433">
    <property type="entry name" value="ActCoA_hydro"/>
</dbReference>
<name>A0A0E4GCM4_9FIRM</name>
<dbReference type="InterPro" id="IPR003702">
    <property type="entry name" value="ActCoA_hydro_N"/>
</dbReference>
<reference evidence="5 6" key="1">
    <citation type="submission" date="2015-03" db="EMBL/GenBank/DDBJ databases">
        <authorList>
            <person name="Murphy D."/>
        </authorList>
    </citation>
    <scope>NUCLEOTIDE SEQUENCE [LARGE SCALE GENOMIC DNA]</scope>
    <source>
        <strain evidence="5 6">OL-4</strain>
    </source>
</reference>
<dbReference type="Proteomes" id="UP000045545">
    <property type="component" value="Unassembled WGS sequence"/>
</dbReference>
<evidence type="ECO:0000256" key="1">
    <source>
        <dbReference type="ARBA" id="ARBA00009632"/>
    </source>
</evidence>
<evidence type="ECO:0000259" key="4">
    <source>
        <dbReference type="Pfam" id="PF13336"/>
    </source>
</evidence>
<dbReference type="Gene3D" id="3.30.750.70">
    <property type="entry name" value="4-hydroxybutyrate coenzyme like domains"/>
    <property type="match status" value="1"/>
</dbReference>
<protein>
    <submittedName>
        <fullName evidence="5">Acetyl-CoA hydrolase/transferase</fullName>
    </submittedName>
</protein>
<dbReference type="PANTHER" id="PTHR21432">
    <property type="entry name" value="ACETYL-COA HYDROLASE-RELATED"/>
    <property type="match status" value="1"/>
</dbReference>
<evidence type="ECO:0000313" key="6">
    <source>
        <dbReference type="Proteomes" id="UP000045545"/>
    </source>
</evidence>
<proteinExistence type="inferred from homology"/>
<dbReference type="Pfam" id="PF13336">
    <property type="entry name" value="AcetylCoA_hyd_C"/>
    <property type="match status" value="1"/>
</dbReference>
<evidence type="ECO:0000256" key="2">
    <source>
        <dbReference type="ARBA" id="ARBA00022679"/>
    </source>
</evidence>
<dbReference type="InterPro" id="IPR026888">
    <property type="entry name" value="AcetylCoA_hyd_C"/>
</dbReference>
<keyword evidence="6" id="KW-1185">Reference proteome</keyword>
<dbReference type="EMBL" id="CGIH01000046">
    <property type="protein sequence ID" value="CFY01410.1"/>
    <property type="molecule type" value="Genomic_DNA"/>
</dbReference>
<feature type="domain" description="Acetyl-CoA hydrolase/transferase N-terminal" evidence="3">
    <location>
        <begin position="5"/>
        <end position="191"/>
    </location>
</feature>
<gene>
    <name evidence="5" type="ORF">2559</name>
</gene>
<keyword evidence="2 5" id="KW-0808">Transferase</keyword>
<dbReference type="Gene3D" id="3.40.1080.20">
    <property type="entry name" value="Acetyl-CoA hydrolase/transferase C-terminal domain"/>
    <property type="match status" value="1"/>
</dbReference>
<dbReference type="GO" id="GO:0006083">
    <property type="term" value="P:acetate metabolic process"/>
    <property type="evidence" value="ECO:0007669"/>
    <property type="project" value="InterPro"/>
</dbReference>
<comment type="similarity">
    <text evidence="1">Belongs to the acetyl-CoA hydrolase/transferase family.</text>
</comment>
<dbReference type="PANTHER" id="PTHR21432:SF20">
    <property type="entry name" value="ACETYL-COA HYDROLASE"/>
    <property type="match status" value="1"/>
</dbReference>
<organism evidence="5 6">
    <name type="scientific">Syntrophomonas zehnderi OL-4</name>
    <dbReference type="NCBI Taxonomy" id="690567"/>
    <lineage>
        <taxon>Bacteria</taxon>
        <taxon>Bacillati</taxon>
        <taxon>Bacillota</taxon>
        <taxon>Clostridia</taxon>
        <taxon>Eubacteriales</taxon>
        <taxon>Syntrophomonadaceae</taxon>
        <taxon>Syntrophomonas</taxon>
    </lineage>
</organism>
<dbReference type="OrthoDB" id="9801795at2"/>
<dbReference type="SUPFAM" id="SSF100950">
    <property type="entry name" value="NagB/RpiA/CoA transferase-like"/>
    <property type="match status" value="2"/>
</dbReference>
<dbReference type="STRING" id="690567.2559"/>
<feature type="domain" description="Acetyl-CoA hydrolase/transferase C-terminal" evidence="4">
    <location>
        <begin position="280"/>
        <end position="436"/>
    </location>
</feature>
<dbReference type="Pfam" id="PF02550">
    <property type="entry name" value="AcetylCoA_hydro"/>
    <property type="match status" value="1"/>
</dbReference>
<dbReference type="AlphaFoldDB" id="A0A0E4GCM4"/>
<evidence type="ECO:0000313" key="5">
    <source>
        <dbReference type="EMBL" id="CFY01410.1"/>
    </source>
</evidence>
<accession>A0A0E4GCM4</accession>
<dbReference type="GO" id="GO:0016787">
    <property type="term" value="F:hydrolase activity"/>
    <property type="evidence" value="ECO:0007669"/>
    <property type="project" value="UniProtKB-KW"/>
</dbReference>
<sequence>MVSKYEELYRQKLRSADDCARLVQDGDGITAPLGNGQPEAFMNAVAKRVRANELKDIFYTAGIDAKWLDILSPDIQDRMTLNSSFVGVAVRQGVHNGIYSYMSNRLGQAVRITTELIPYVNKSIVTAVVSPMDEHGFFSSGSHADLSWGAWRSGNFRDLILEVNENMPTTYGNHHYHISEVTALTEHNTPLVELPHIPVNKDDEIIGQLIADRVPNGACIQIGIGGVPNAVAKYLSNKKNLGVHSEMITDSMVDLYEAGVITCAKKNFHKNTMIGSFAMGSKKLYDFIDRNPFVEMYSADYVNDPYIIGKNDNLISVNATLEVDLTGQCCSESIGYKQYSAVGGQLDFIQGAWRSKGGQSYLTLYSTFTDKDGKMHSRINPILTPGAVVTTPRSEVDNIVTEYGIASIKGCDMSYRAKALIAIAHPDFRDQLTFEAKKMHLL</sequence>